<evidence type="ECO:0000313" key="3">
    <source>
        <dbReference type="Proteomes" id="UP000789759"/>
    </source>
</evidence>
<reference evidence="2" key="1">
    <citation type="submission" date="2021-06" db="EMBL/GenBank/DDBJ databases">
        <authorList>
            <person name="Kallberg Y."/>
            <person name="Tangrot J."/>
            <person name="Rosling A."/>
        </authorList>
    </citation>
    <scope>NUCLEOTIDE SEQUENCE</scope>
    <source>
        <strain evidence="2">FL966</strain>
    </source>
</reference>
<feature type="region of interest" description="Disordered" evidence="1">
    <location>
        <begin position="49"/>
        <end position="111"/>
    </location>
</feature>
<sequence>ALDAKQVPWALKFIIEFVKIMLTGNKYKEINKKSPILINSPCRNTPMVPLNCKSGSEEKNPKEKKSRLYLNDSEEGYSNERSCLGPFNERETGTKKDGKNEHKGVEDEKAR</sequence>
<dbReference type="AlphaFoldDB" id="A0A9N9H130"/>
<dbReference type="Proteomes" id="UP000789759">
    <property type="component" value="Unassembled WGS sequence"/>
</dbReference>
<feature type="non-terminal residue" evidence="2">
    <location>
        <position position="1"/>
    </location>
</feature>
<comment type="caution">
    <text evidence="2">The sequence shown here is derived from an EMBL/GenBank/DDBJ whole genome shotgun (WGS) entry which is preliminary data.</text>
</comment>
<accession>A0A9N9H130</accession>
<evidence type="ECO:0000256" key="1">
    <source>
        <dbReference type="SAM" id="MobiDB-lite"/>
    </source>
</evidence>
<name>A0A9N9H130_9GLOM</name>
<organism evidence="2 3">
    <name type="scientific">Cetraspora pellucida</name>
    <dbReference type="NCBI Taxonomy" id="1433469"/>
    <lineage>
        <taxon>Eukaryota</taxon>
        <taxon>Fungi</taxon>
        <taxon>Fungi incertae sedis</taxon>
        <taxon>Mucoromycota</taxon>
        <taxon>Glomeromycotina</taxon>
        <taxon>Glomeromycetes</taxon>
        <taxon>Diversisporales</taxon>
        <taxon>Gigasporaceae</taxon>
        <taxon>Cetraspora</taxon>
    </lineage>
</organism>
<evidence type="ECO:0000313" key="2">
    <source>
        <dbReference type="EMBL" id="CAG8641016.1"/>
    </source>
</evidence>
<protein>
    <submittedName>
        <fullName evidence="2">20636_t:CDS:1</fullName>
    </submittedName>
</protein>
<proteinExistence type="predicted"/>
<dbReference type="EMBL" id="CAJVQA010006459">
    <property type="protein sequence ID" value="CAG8641016.1"/>
    <property type="molecule type" value="Genomic_DNA"/>
</dbReference>
<feature type="non-terminal residue" evidence="2">
    <location>
        <position position="111"/>
    </location>
</feature>
<keyword evidence="3" id="KW-1185">Reference proteome</keyword>
<feature type="compositionally biased region" description="Basic and acidic residues" evidence="1">
    <location>
        <begin position="88"/>
        <end position="111"/>
    </location>
</feature>
<gene>
    <name evidence="2" type="ORF">CPELLU_LOCUS8857</name>
</gene>